<evidence type="ECO:0000256" key="1">
    <source>
        <dbReference type="SAM" id="Phobius"/>
    </source>
</evidence>
<feature type="domain" description="HTH cro/C1-type" evidence="2">
    <location>
        <begin position="23"/>
        <end position="52"/>
    </location>
</feature>
<keyword evidence="1" id="KW-1133">Transmembrane helix</keyword>
<evidence type="ECO:0000313" key="3">
    <source>
        <dbReference type="EMBL" id="MDM7858551.1"/>
    </source>
</evidence>
<evidence type="ECO:0000259" key="2">
    <source>
        <dbReference type="PROSITE" id="PS50943"/>
    </source>
</evidence>
<sequence>MSNSDVDETTQADAAVSLLGATLRRARENKGLTLEVVAAQLNLRAATLQNLEDDRYDALPGTTFIRGYIRSYANVLGLDGNSLSKQYVQEEQPREGVKPLQNIERKSRARFFLISFVLLLVVIAGLAGYWWFEQKDNRQSQSDKQTLLNKVEVEGVDGTLHIQSLDELNAQTASMDIEEIQMTALEPEPATEAEASAPVVESASTAERVDELELSFIQDSWIRVTDAQGNELASGLKRAGEVLKLSGDGPFEIHLGYAKGVFITFNGQQVDFDSKIRGNIARIKLG</sequence>
<proteinExistence type="predicted"/>
<dbReference type="InterPro" id="IPR050400">
    <property type="entry name" value="Bact_Cytoskel_RodZ"/>
</dbReference>
<keyword evidence="1" id="KW-0472">Membrane</keyword>
<gene>
    <name evidence="3" type="ORF">QEZ41_09745</name>
</gene>
<reference evidence="3 4" key="1">
    <citation type="submission" date="2023-06" db="EMBL/GenBank/DDBJ databases">
        <title>Thiopseudomonas sp. CY1220 draft genome sequence.</title>
        <authorList>
            <person name="Zhao G."/>
            <person name="An M."/>
        </authorList>
    </citation>
    <scope>NUCLEOTIDE SEQUENCE [LARGE SCALE GENOMIC DNA]</scope>
    <source>
        <strain evidence="3 4">CY1220</strain>
    </source>
</reference>
<dbReference type="Proteomes" id="UP001241056">
    <property type="component" value="Unassembled WGS sequence"/>
</dbReference>
<dbReference type="RefSeq" id="WP_289411293.1">
    <property type="nucleotide sequence ID" value="NZ_JAUCDY010000012.1"/>
</dbReference>
<dbReference type="PROSITE" id="PS50943">
    <property type="entry name" value="HTH_CROC1"/>
    <property type="match status" value="1"/>
</dbReference>
<dbReference type="InterPro" id="IPR010982">
    <property type="entry name" value="Lambda_DNA-bd_dom_sf"/>
</dbReference>
<dbReference type="PANTHER" id="PTHR34475">
    <property type="match status" value="1"/>
</dbReference>
<comment type="caution">
    <text evidence="3">The sequence shown here is derived from an EMBL/GenBank/DDBJ whole genome shotgun (WGS) entry which is preliminary data.</text>
</comment>
<accession>A0ABT7SQS5</accession>
<feature type="transmembrane region" description="Helical" evidence="1">
    <location>
        <begin position="111"/>
        <end position="132"/>
    </location>
</feature>
<protein>
    <submittedName>
        <fullName evidence="3">Helix-turn-helix domain-containing protein</fullName>
    </submittedName>
</protein>
<dbReference type="InterPro" id="IPR001387">
    <property type="entry name" value="Cro/C1-type_HTH"/>
</dbReference>
<dbReference type="Gene3D" id="1.10.260.40">
    <property type="entry name" value="lambda repressor-like DNA-binding domains"/>
    <property type="match status" value="1"/>
</dbReference>
<dbReference type="Pfam" id="PF13413">
    <property type="entry name" value="HTH_25"/>
    <property type="match status" value="1"/>
</dbReference>
<evidence type="ECO:0000313" key="4">
    <source>
        <dbReference type="Proteomes" id="UP001241056"/>
    </source>
</evidence>
<keyword evidence="4" id="KW-1185">Reference proteome</keyword>
<organism evidence="3 4">
    <name type="scientific">Thiopseudomonas acetoxidans</name>
    <dbReference type="NCBI Taxonomy" id="3041622"/>
    <lineage>
        <taxon>Bacteria</taxon>
        <taxon>Pseudomonadati</taxon>
        <taxon>Pseudomonadota</taxon>
        <taxon>Gammaproteobacteria</taxon>
        <taxon>Pseudomonadales</taxon>
        <taxon>Pseudomonadaceae</taxon>
        <taxon>Thiopseudomonas</taxon>
    </lineage>
</organism>
<dbReference type="CDD" id="cd00093">
    <property type="entry name" value="HTH_XRE"/>
    <property type="match status" value="1"/>
</dbReference>
<name>A0ABT7SQS5_9GAMM</name>
<keyword evidence="1" id="KW-0812">Transmembrane</keyword>
<dbReference type="EMBL" id="JAUCDY010000012">
    <property type="protein sequence ID" value="MDM7858551.1"/>
    <property type="molecule type" value="Genomic_DNA"/>
</dbReference>
<dbReference type="PANTHER" id="PTHR34475:SF1">
    <property type="entry name" value="CYTOSKELETON PROTEIN RODZ"/>
    <property type="match status" value="1"/>
</dbReference>
<dbReference type="Pfam" id="PF13464">
    <property type="entry name" value="RodZ_C"/>
    <property type="match status" value="1"/>
</dbReference>
<dbReference type="SUPFAM" id="SSF47413">
    <property type="entry name" value="lambda repressor-like DNA-binding domains"/>
    <property type="match status" value="1"/>
</dbReference>
<dbReference type="InterPro" id="IPR025194">
    <property type="entry name" value="RodZ-like_C"/>
</dbReference>